<dbReference type="SUPFAM" id="SSF56553">
    <property type="entry name" value="Insert subdomain of RNA polymerase alpha subunit"/>
    <property type="match status" value="2"/>
</dbReference>
<dbReference type="PROSITE" id="PS00446">
    <property type="entry name" value="RNA_POL_D_30KD"/>
    <property type="match status" value="1"/>
</dbReference>
<dbReference type="OrthoDB" id="270173at2759"/>
<dbReference type="InterPro" id="IPR001514">
    <property type="entry name" value="DNA-dir_RNA_pol_30-40kDasu_CS"/>
</dbReference>
<dbReference type="InterPro" id="IPR036643">
    <property type="entry name" value="RNApol_insert_sf"/>
</dbReference>
<dbReference type="InterPro" id="IPR011263">
    <property type="entry name" value="DNA-dir_RNA_pol_RpoA/D/Rpb3"/>
</dbReference>
<keyword evidence="5" id="KW-1185">Reference proteome</keyword>
<dbReference type="Proteomes" id="UP001165065">
    <property type="component" value="Unassembled WGS sequence"/>
</dbReference>
<dbReference type="GO" id="GO:0005666">
    <property type="term" value="C:RNA polymerase III complex"/>
    <property type="evidence" value="ECO:0007669"/>
    <property type="project" value="TreeGrafter"/>
</dbReference>
<dbReference type="PANTHER" id="PTHR11800">
    <property type="entry name" value="DNA-DIRECTED RNA POLYMERASE"/>
    <property type="match status" value="1"/>
</dbReference>
<keyword evidence="1" id="KW-0240">DNA-directed RNA polymerase</keyword>
<dbReference type="InterPro" id="IPR022842">
    <property type="entry name" value="RNAP_Rpo3/Rpb3/RPAC1"/>
</dbReference>
<organism evidence="4 5">
    <name type="scientific">Triparma columacea</name>
    <dbReference type="NCBI Taxonomy" id="722753"/>
    <lineage>
        <taxon>Eukaryota</taxon>
        <taxon>Sar</taxon>
        <taxon>Stramenopiles</taxon>
        <taxon>Ochrophyta</taxon>
        <taxon>Bolidophyceae</taxon>
        <taxon>Parmales</taxon>
        <taxon>Triparmaceae</taxon>
        <taxon>Triparma</taxon>
    </lineage>
</organism>
<proteinExistence type="inferred from homology"/>
<dbReference type="AlphaFoldDB" id="A0A9W7GHK8"/>
<name>A0A9W7GHK8_9STRA</name>
<dbReference type="InterPro" id="IPR050518">
    <property type="entry name" value="Rpo3/RPB3_RNA_Pol_subunit"/>
</dbReference>
<dbReference type="InterPro" id="IPR033901">
    <property type="entry name" value="RNAPI/III_AC40"/>
</dbReference>
<dbReference type="Gene3D" id="2.170.120.12">
    <property type="entry name" value="DNA-directed RNA polymerase, insert domain"/>
    <property type="match status" value="1"/>
</dbReference>
<evidence type="ECO:0000259" key="3">
    <source>
        <dbReference type="SMART" id="SM00662"/>
    </source>
</evidence>
<gene>
    <name evidence="4" type="ORF">TrCOL_g8212</name>
</gene>
<dbReference type="EMBL" id="BRYA01000210">
    <property type="protein sequence ID" value="GMI44223.1"/>
    <property type="molecule type" value="Genomic_DNA"/>
</dbReference>
<comment type="caution">
    <text evidence="4">The sequence shown here is derived from an EMBL/GenBank/DDBJ whole genome shotgun (WGS) entry which is preliminary data.</text>
</comment>
<accession>A0A9W7GHK8</accession>
<dbReference type="GO" id="GO:0046983">
    <property type="term" value="F:protein dimerization activity"/>
    <property type="evidence" value="ECO:0007669"/>
    <property type="project" value="InterPro"/>
</dbReference>
<feature type="domain" description="DNA-directed RNA polymerase RpoA/D/Rpb3-type" evidence="3">
    <location>
        <begin position="49"/>
        <end position="368"/>
    </location>
</feature>
<reference evidence="5" key="1">
    <citation type="journal article" date="2023" name="Commun. Biol.">
        <title>Genome analysis of Parmales, the sister group of diatoms, reveals the evolutionary specialization of diatoms from phago-mixotrophs to photoautotrophs.</title>
        <authorList>
            <person name="Ban H."/>
            <person name="Sato S."/>
            <person name="Yoshikawa S."/>
            <person name="Yamada K."/>
            <person name="Nakamura Y."/>
            <person name="Ichinomiya M."/>
            <person name="Sato N."/>
            <person name="Blanc-Mathieu R."/>
            <person name="Endo H."/>
            <person name="Kuwata A."/>
            <person name="Ogata H."/>
        </authorList>
    </citation>
    <scope>NUCLEOTIDE SEQUENCE [LARGE SCALE GENOMIC DNA]</scope>
</reference>
<dbReference type="GO" id="GO:0003899">
    <property type="term" value="F:DNA-directed RNA polymerase activity"/>
    <property type="evidence" value="ECO:0007669"/>
    <property type="project" value="InterPro"/>
</dbReference>
<protein>
    <recommendedName>
        <fullName evidence="3">DNA-directed RNA polymerase RpoA/D/Rpb3-type domain-containing protein</fullName>
    </recommendedName>
</protein>
<dbReference type="GO" id="GO:0005736">
    <property type="term" value="C:RNA polymerase I complex"/>
    <property type="evidence" value="ECO:0007669"/>
    <property type="project" value="TreeGrafter"/>
</dbReference>
<dbReference type="Pfam" id="PF01193">
    <property type="entry name" value="RNA_pol_L"/>
    <property type="match status" value="1"/>
</dbReference>
<dbReference type="GO" id="GO:0006351">
    <property type="term" value="P:DNA-templated transcription"/>
    <property type="evidence" value="ECO:0007669"/>
    <property type="project" value="InterPro"/>
</dbReference>
<dbReference type="SMART" id="SM00662">
    <property type="entry name" value="RPOLD"/>
    <property type="match status" value="1"/>
</dbReference>
<dbReference type="GO" id="GO:0003677">
    <property type="term" value="F:DNA binding"/>
    <property type="evidence" value="ECO:0007669"/>
    <property type="project" value="InterPro"/>
</dbReference>
<evidence type="ECO:0000313" key="5">
    <source>
        <dbReference type="Proteomes" id="UP001165065"/>
    </source>
</evidence>
<evidence type="ECO:0000313" key="4">
    <source>
        <dbReference type="EMBL" id="GMI44223.1"/>
    </source>
</evidence>
<dbReference type="SUPFAM" id="SSF55257">
    <property type="entry name" value="RBP11-like subunits of RNA polymerase"/>
    <property type="match status" value="1"/>
</dbReference>
<sequence>MSGMYEVRESGITYSPSIQNQATANKEEFIKKFKTNFTYSVLSHPNPNELVFSLQNVDVSFANALRRIMISEVPTVAIEIVYIDNNTSITHDEVLSHRLGLIPLDIDPDEFEEYDSRVTGDEGTNDFNTAVFKLDVTCGSRPATRSDLDSRVLEVPPDLEAVGKDDNVALAKDIAHKHQGRGKSTLPNRPHTRHVYARDLVWCPEGGQGTRLKRKPKVVHGDILLTKLRANQRITLTCHARKSTGKDHAKYSPVATASYRMKPVVGLRERVFDEDADRLAVLEPGVFKIVPCTGVAGKNREAKVHNEYACTMSRNFMRDPVLKEAVIISRDPRHFIFSVETVGMMTAVEVLIKSLQVLKGKGEKLKEEIQAVKLGREMGESMDEE</sequence>
<dbReference type="InterPro" id="IPR036603">
    <property type="entry name" value="RBP11-like"/>
</dbReference>
<evidence type="ECO:0000256" key="1">
    <source>
        <dbReference type="ARBA" id="ARBA00022478"/>
    </source>
</evidence>
<dbReference type="HAMAP" id="MF_00320">
    <property type="entry name" value="RNApol_arch_Rpo3"/>
    <property type="match status" value="1"/>
</dbReference>
<evidence type="ECO:0000256" key="2">
    <source>
        <dbReference type="ARBA" id="ARBA00023163"/>
    </source>
</evidence>
<dbReference type="CDD" id="cd07032">
    <property type="entry name" value="RNAP_I_II_AC40"/>
    <property type="match status" value="1"/>
</dbReference>
<keyword evidence="2" id="KW-0804">Transcription</keyword>
<dbReference type="Gene3D" id="3.30.1360.10">
    <property type="entry name" value="RNA polymerase, RBP11-like subunit"/>
    <property type="match status" value="1"/>
</dbReference>
<dbReference type="PANTHER" id="PTHR11800:SF13">
    <property type="entry name" value="DNA-DIRECTED RNA POLYMERASES I AND III SUBUNIT RPAC1"/>
    <property type="match status" value="1"/>
</dbReference>